<dbReference type="EMBL" id="UYRU01071474">
    <property type="protein sequence ID" value="VDN21071.1"/>
    <property type="molecule type" value="Genomic_DNA"/>
</dbReference>
<dbReference type="InterPro" id="IPR048485">
    <property type="entry name" value="COG5_helical"/>
</dbReference>
<keyword evidence="3" id="KW-1185">Reference proteome</keyword>
<proteinExistence type="predicted"/>
<organism evidence="2 3">
    <name type="scientific">Dibothriocephalus latus</name>
    <name type="common">Fish tapeworm</name>
    <name type="synonym">Diphyllobothrium latum</name>
    <dbReference type="NCBI Taxonomy" id="60516"/>
    <lineage>
        <taxon>Eukaryota</taxon>
        <taxon>Metazoa</taxon>
        <taxon>Spiralia</taxon>
        <taxon>Lophotrochozoa</taxon>
        <taxon>Platyhelminthes</taxon>
        <taxon>Cestoda</taxon>
        <taxon>Eucestoda</taxon>
        <taxon>Diphyllobothriidea</taxon>
        <taxon>Diphyllobothriidae</taxon>
        <taxon>Dibothriocephalus</taxon>
    </lineage>
</organism>
<dbReference type="AlphaFoldDB" id="A0A3P7MS88"/>
<dbReference type="GO" id="GO:0006891">
    <property type="term" value="P:intra-Golgi vesicle-mediated transport"/>
    <property type="evidence" value="ECO:0007669"/>
    <property type="project" value="InterPro"/>
</dbReference>
<sequence>MLAATLCIKRLSGSDSAGALLTGLDSYAYQEPPKLTDLLAVYAIQNWTNPETQACCAAIVLTLTSANPWTVEAVPDIASICGSADTELVSHARSFCDALSSSSGLLGWTSTCMEIHFQSAIKRSSQLKEAFEGEYPRLLKLFLDFWHKVATAPQGNSEGLELPSYLLRLLQPYETAYLTRSLSRLFER</sequence>
<evidence type="ECO:0000259" key="1">
    <source>
        <dbReference type="Pfam" id="PF20649"/>
    </source>
</evidence>
<feature type="non-terminal residue" evidence="2">
    <location>
        <position position="188"/>
    </location>
</feature>
<feature type="domain" description="Conserved oligomeric Golgi complex subunit 5 helical" evidence="1">
    <location>
        <begin position="111"/>
        <end position="146"/>
    </location>
</feature>
<dbReference type="PANTHER" id="PTHR13228:SF3">
    <property type="entry name" value="CONSERVED OLIGOMERIC GOLGI COMPLEX SUBUNIT 5"/>
    <property type="match status" value="1"/>
</dbReference>
<name>A0A3P7MS88_DIBLA</name>
<evidence type="ECO:0000313" key="3">
    <source>
        <dbReference type="Proteomes" id="UP000281553"/>
    </source>
</evidence>
<dbReference type="GO" id="GO:0017119">
    <property type="term" value="C:Golgi transport complex"/>
    <property type="evidence" value="ECO:0007669"/>
    <property type="project" value="InterPro"/>
</dbReference>
<evidence type="ECO:0000313" key="2">
    <source>
        <dbReference type="EMBL" id="VDN21071.1"/>
    </source>
</evidence>
<gene>
    <name evidence="2" type="ORF">DILT_LOCUS13751</name>
</gene>
<dbReference type="OrthoDB" id="18786at2759"/>
<dbReference type="PANTHER" id="PTHR13228">
    <property type="entry name" value="CONSERVED OLIGOMERIC GOLGI COMPLEX COMPONENT 5"/>
    <property type="match status" value="1"/>
</dbReference>
<protein>
    <recommendedName>
        <fullName evidence="1">Conserved oligomeric Golgi complex subunit 5 helical domain-containing protein</fullName>
    </recommendedName>
</protein>
<dbReference type="Pfam" id="PF20649">
    <property type="entry name" value="COG5_C"/>
    <property type="match status" value="1"/>
</dbReference>
<dbReference type="Proteomes" id="UP000281553">
    <property type="component" value="Unassembled WGS sequence"/>
</dbReference>
<accession>A0A3P7MS88</accession>
<reference evidence="2 3" key="1">
    <citation type="submission" date="2018-11" db="EMBL/GenBank/DDBJ databases">
        <authorList>
            <consortium name="Pathogen Informatics"/>
        </authorList>
    </citation>
    <scope>NUCLEOTIDE SEQUENCE [LARGE SCALE GENOMIC DNA]</scope>
</reference>
<dbReference type="InterPro" id="IPR019465">
    <property type="entry name" value="Cog5"/>
</dbReference>